<comment type="caution">
    <text evidence="1">The sequence shown here is derived from an EMBL/GenBank/DDBJ whole genome shotgun (WGS) entry which is preliminary data.</text>
</comment>
<proteinExistence type="predicted"/>
<dbReference type="OrthoDB" id="10051210at2759"/>
<organism evidence="1 2">
    <name type="scientific">Holothuria leucospilota</name>
    <name type="common">Black long sea cucumber</name>
    <name type="synonym">Mertensiothuria leucospilota</name>
    <dbReference type="NCBI Taxonomy" id="206669"/>
    <lineage>
        <taxon>Eukaryota</taxon>
        <taxon>Metazoa</taxon>
        <taxon>Echinodermata</taxon>
        <taxon>Eleutherozoa</taxon>
        <taxon>Echinozoa</taxon>
        <taxon>Holothuroidea</taxon>
        <taxon>Aspidochirotacea</taxon>
        <taxon>Aspidochirotida</taxon>
        <taxon>Holothuriidae</taxon>
        <taxon>Holothuria</taxon>
    </lineage>
</organism>
<dbReference type="AlphaFoldDB" id="A0A9Q1C8Y7"/>
<sequence>MDQQSYGSAVEDSAGREVANVGDIESFFYIVRAAPQHRDHLPCLWWNDGDLNNKPQDYRMTVHVFGVTSSPGFANYSLKKVADLYEPKYGKDAAEFVRKGFYVDDSLLSVSTVEDAH</sequence>
<keyword evidence="2" id="KW-1185">Reference proteome</keyword>
<evidence type="ECO:0000313" key="1">
    <source>
        <dbReference type="EMBL" id="KAJ8040877.1"/>
    </source>
</evidence>
<accession>A0A9Q1C8Y7</accession>
<dbReference type="Proteomes" id="UP001152320">
    <property type="component" value="Chromosome 6"/>
</dbReference>
<protein>
    <submittedName>
        <fullName evidence="1">Uncharacterized protein</fullName>
    </submittedName>
</protein>
<reference evidence="1" key="1">
    <citation type="submission" date="2021-10" db="EMBL/GenBank/DDBJ databases">
        <title>Tropical sea cucumber genome reveals ecological adaptation and Cuvierian tubules defense mechanism.</title>
        <authorList>
            <person name="Chen T."/>
        </authorList>
    </citation>
    <scope>NUCLEOTIDE SEQUENCE</scope>
    <source>
        <strain evidence="1">Nanhai2018</strain>
        <tissue evidence="1">Muscle</tissue>
    </source>
</reference>
<dbReference type="EMBL" id="JAIZAY010000006">
    <property type="protein sequence ID" value="KAJ8040877.1"/>
    <property type="molecule type" value="Genomic_DNA"/>
</dbReference>
<name>A0A9Q1C8Y7_HOLLE</name>
<dbReference type="PANTHER" id="PTHR47331:SF5">
    <property type="entry name" value="RIBONUCLEASE H"/>
    <property type="match status" value="1"/>
</dbReference>
<gene>
    <name evidence="1" type="ORF">HOLleu_15310</name>
</gene>
<evidence type="ECO:0000313" key="2">
    <source>
        <dbReference type="Proteomes" id="UP001152320"/>
    </source>
</evidence>
<dbReference type="PANTHER" id="PTHR47331">
    <property type="entry name" value="PHD-TYPE DOMAIN-CONTAINING PROTEIN"/>
    <property type="match status" value="1"/>
</dbReference>